<protein>
    <submittedName>
        <fullName evidence="1">Uncharacterized protein</fullName>
    </submittedName>
</protein>
<accession>A0A7Y4IJ31</accession>
<dbReference type="RefSeq" id="WP_171442038.1">
    <property type="nucleotide sequence ID" value="NZ_JABFNS010000041.1"/>
</dbReference>
<name>A0A7Y4IJ31_MYXXA</name>
<proteinExistence type="predicted"/>
<dbReference type="EMBL" id="JABFNT010000045">
    <property type="protein sequence ID" value="NOJ79790.1"/>
    <property type="molecule type" value="Genomic_DNA"/>
</dbReference>
<dbReference type="Proteomes" id="UP000533080">
    <property type="component" value="Unassembled WGS sequence"/>
</dbReference>
<gene>
    <name evidence="1" type="ORF">HNV28_15815</name>
</gene>
<dbReference type="AlphaFoldDB" id="A0A7Y4IJ31"/>
<reference evidence="1 2" key="1">
    <citation type="submission" date="2020-05" db="EMBL/GenBank/DDBJ databases">
        <authorList>
            <person name="Whitworth D."/>
        </authorList>
    </citation>
    <scope>NUCLEOTIDE SEQUENCE [LARGE SCALE GENOMIC DNA]</scope>
    <source>
        <strain evidence="1 2">AM005</strain>
    </source>
</reference>
<evidence type="ECO:0000313" key="2">
    <source>
        <dbReference type="Proteomes" id="UP000533080"/>
    </source>
</evidence>
<evidence type="ECO:0000313" key="1">
    <source>
        <dbReference type="EMBL" id="NOJ79790.1"/>
    </source>
</evidence>
<sequence length="748" mass="80168">MRIHLSALGWIDDKPRGHRLRWHYPVQAIVAGSYLGLPKRIVVERAPLDPKDLYQHPLASAQYPYDWWEARPDVSVFGFVPPYAYTLRAPVQGIRFDYQGSPARIVIRDAASGVVAYDRLVTSGESVYAEAALLDRVDIYATWAMLSNLHVLDLFKSHGLPFQPIAEIEVAATYAEPLATIAARYGMPVTIATTEWSELVDTVDAANVSSPATEEPGTPTAWEAVQIVLGLRWEFALLGGFAFFDGPRESVCALDHLGDAILKEPPGTLMAYRVRDRDGPTGRSNLVVCAPWPAPALAAPSAPWYVDPEVRLRAKRTVFPGSGVPGSSPSLAQFTPILAFDGDYNVRATLAWLQSDPRALGVEVEEVVGASAATGSPARTTTFMSRSRRIDDPPLQGSVARNFDVAFIDVTLRSRARAIDAWDRVSAKSAWSTVTPLALHHAPMAPPLESGVHESGLTRIRRARGRPDIPDWQPDPIVEHAGGQVFVYRRTIAPRTANATASGPWPVSPGLYRVNVTGVAGLADFVGGTLSVGAFSDTIVASGASTVDIAIPDNGSPVTLFGADTARLAQDPFAPALWMHVATFAAVGLPDELVFAEALPAPGGLVVESYSARVAFLGRVGPFGTAATIVRVPTVPVVPPPFVVDVLGLDFYRRTMIKLRFTTPPSAGLYTVWWADGNIPAAQFPRRGATGTYGAQQPAGGDVLYDVLPLPIPAHVDRTVTIGVQRVLEGGVQGDFVTVSIVLAALGA</sequence>
<organism evidence="1 2">
    <name type="scientific">Myxococcus xanthus</name>
    <dbReference type="NCBI Taxonomy" id="34"/>
    <lineage>
        <taxon>Bacteria</taxon>
        <taxon>Pseudomonadati</taxon>
        <taxon>Myxococcota</taxon>
        <taxon>Myxococcia</taxon>
        <taxon>Myxococcales</taxon>
        <taxon>Cystobacterineae</taxon>
        <taxon>Myxococcaceae</taxon>
        <taxon>Myxococcus</taxon>
    </lineage>
</organism>
<comment type="caution">
    <text evidence="1">The sequence shown here is derived from an EMBL/GenBank/DDBJ whole genome shotgun (WGS) entry which is preliminary data.</text>
</comment>